<reference evidence="1 2" key="1">
    <citation type="submission" date="2016-03" db="EMBL/GenBank/DDBJ databases">
        <title>Choanephora cucurbitarum.</title>
        <authorList>
            <person name="Min B."/>
            <person name="Park H."/>
            <person name="Park J.-H."/>
            <person name="Shin H.-D."/>
            <person name="Choi I.-G."/>
        </authorList>
    </citation>
    <scope>NUCLEOTIDE SEQUENCE [LARGE SCALE GENOMIC DNA]</scope>
    <source>
        <strain evidence="1 2">KUS-F28377</strain>
    </source>
</reference>
<feature type="non-terminal residue" evidence="1">
    <location>
        <position position="66"/>
    </location>
</feature>
<dbReference type="InParanoid" id="A0A1C7LJT6"/>
<organism evidence="1 2">
    <name type="scientific">Choanephora cucurbitarum</name>
    <dbReference type="NCBI Taxonomy" id="101091"/>
    <lineage>
        <taxon>Eukaryota</taxon>
        <taxon>Fungi</taxon>
        <taxon>Fungi incertae sedis</taxon>
        <taxon>Mucoromycota</taxon>
        <taxon>Mucoromycotina</taxon>
        <taxon>Mucoromycetes</taxon>
        <taxon>Mucorales</taxon>
        <taxon>Mucorineae</taxon>
        <taxon>Choanephoraceae</taxon>
        <taxon>Choanephoroideae</taxon>
        <taxon>Choanephora</taxon>
    </lineage>
</organism>
<keyword evidence="2" id="KW-1185">Reference proteome</keyword>
<gene>
    <name evidence="1" type="ORF">A0J61_11954</name>
</gene>
<comment type="caution">
    <text evidence="1">The sequence shown here is derived from an EMBL/GenBank/DDBJ whole genome shotgun (WGS) entry which is preliminary data.</text>
</comment>
<sequence>MGSLRTLEELKNGDRAHGMPGVPKLFTELKTFISPYFFFGDELHMLGHDMGHMVYKLLDPKTSDWF</sequence>
<accession>A0A1C7LJT6</accession>
<evidence type="ECO:0000313" key="1">
    <source>
        <dbReference type="EMBL" id="OBZ64426.1"/>
    </source>
</evidence>
<dbReference type="AlphaFoldDB" id="A0A1C7LJT6"/>
<evidence type="ECO:0000313" key="2">
    <source>
        <dbReference type="Proteomes" id="UP000093000"/>
    </source>
</evidence>
<dbReference type="EMBL" id="LUGH01002763">
    <property type="protein sequence ID" value="OBZ64426.1"/>
    <property type="molecule type" value="Genomic_DNA"/>
</dbReference>
<proteinExistence type="predicted"/>
<protein>
    <submittedName>
        <fullName evidence="1">Uncharacterized protein</fullName>
    </submittedName>
</protein>
<dbReference type="Proteomes" id="UP000093000">
    <property type="component" value="Unassembled WGS sequence"/>
</dbReference>
<dbReference type="OrthoDB" id="2289822at2759"/>
<name>A0A1C7LJT6_9FUNG</name>